<protein>
    <submittedName>
        <fullName evidence="1">Uncharacterized protein</fullName>
    </submittedName>
</protein>
<evidence type="ECO:0000313" key="1">
    <source>
        <dbReference type="Ensembl" id="ENSCJAP00000092112.1"/>
    </source>
</evidence>
<dbReference type="AlphaFoldDB" id="A0A8I3WYI1"/>
<dbReference type="GeneTree" id="ENSGT00940000164709"/>
<dbReference type="Ensembl" id="ENSCJAT00000128083.1">
    <property type="protein sequence ID" value="ENSCJAP00000092112.1"/>
    <property type="gene ID" value="ENSCJAG00000087326.1"/>
</dbReference>
<accession>A0A8I3WYI1</accession>
<sequence length="157" mass="17409">MIAADVVSSPPQNLHRVAKNFTLFLPLYVQTRGILTLPESDIKDKNFTLVAQAGVQRRNLGSLQPLPPGFKPFSCLSLLSSLDYRHVPPRPANFLYLIERGFHHVGQAGLELLTSSDPPASASQSAEIISMSHHARQLQHLFLGKSHPPYPYCSSLW</sequence>
<organism evidence="1 2">
    <name type="scientific">Callithrix jacchus</name>
    <name type="common">White-tufted-ear marmoset</name>
    <name type="synonym">Simia Jacchus</name>
    <dbReference type="NCBI Taxonomy" id="9483"/>
    <lineage>
        <taxon>Eukaryota</taxon>
        <taxon>Metazoa</taxon>
        <taxon>Chordata</taxon>
        <taxon>Craniata</taxon>
        <taxon>Vertebrata</taxon>
        <taxon>Euteleostomi</taxon>
        <taxon>Mammalia</taxon>
        <taxon>Eutheria</taxon>
        <taxon>Euarchontoglires</taxon>
        <taxon>Primates</taxon>
        <taxon>Haplorrhini</taxon>
        <taxon>Platyrrhini</taxon>
        <taxon>Cebidae</taxon>
        <taxon>Callitrichinae</taxon>
        <taxon>Callithrix</taxon>
        <taxon>Callithrix</taxon>
    </lineage>
</organism>
<reference evidence="1" key="3">
    <citation type="submission" date="2025-09" db="UniProtKB">
        <authorList>
            <consortium name="Ensembl"/>
        </authorList>
    </citation>
    <scope>IDENTIFICATION</scope>
</reference>
<dbReference type="PRINTS" id="PR02045">
    <property type="entry name" value="F138DOMAIN"/>
</dbReference>
<dbReference type="Proteomes" id="UP000008225">
    <property type="component" value="Chromosome 1"/>
</dbReference>
<reference evidence="1" key="2">
    <citation type="submission" date="2025-08" db="UniProtKB">
        <authorList>
            <consortium name="Ensembl"/>
        </authorList>
    </citation>
    <scope>IDENTIFICATION</scope>
</reference>
<name>A0A8I3WYI1_CALJA</name>
<dbReference type="PANTHER" id="PTHR46254:SF3">
    <property type="entry name" value="SECRETED PROTEIN"/>
    <property type="match status" value="1"/>
</dbReference>
<dbReference type="PANTHER" id="PTHR46254">
    <property type="entry name" value="PROTEIN GVQW1-RELATED"/>
    <property type="match status" value="1"/>
</dbReference>
<proteinExistence type="predicted"/>
<reference evidence="1 2" key="1">
    <citation type="submission" date="2009-03" db="EMBL/GenBank/DDBJ databases">
        <authorList>
            <person name="Warren W."/>
            <person name="Ye L."/>
            <person name="Minx P."/>
            <person name="Worley K."/>
            <person name="Gibbs R."/>
            <person name="Wilson R.K."/>
        </authorList>
    </citation>
    <scope>NUCLEOTIDE SEQUENCE [LARGE SCALE GENOMIC DNA]</scope>
</reference>
<evidence type="ECO:0000313" key="2">
    <source>
        <dbReference type="Proteomes" id="UP000008225"/>
    </source>
</evidence>
<keyword evidence="2" id="KW-1185">Reference proteome</keyword>